<dbReference type="InterPro" id="IPR003593">
    <property type="entry name" value="AAA+_ATPase"/>
</dbReference>
<evidence type="ECO:0000256" key="5">
    <source>
        <dbReference type="ARBA" id="ARBA00022741"/>
    </source>
</evidence>
<evidence type="ECO:0000259" key="9">
    <source>
        <dbReference type="PROSITE" id="PS50893"/>
    </source>
</evidence>
<dbReference type="NCBIfam" id="TIGR01727">
    <property type="entry name" value="oligo_HPY"/>
    <property type="match status" value="1"/>
</dbReference>
<gene>
    <name evidence="10" type="ORF">METZ01_LOCUS48546</name>
</gene>
<dbReference type="PANTHER" id="PTHR43297:SF14">
    <property type="entry name" value="ATPASE AAA-TYPE CORE DOMAIN-CONTAINING PROTEIN"/>
    <property type="match status" value="1"/>
</dbReference>
<dbReference type="SMART" id="SM00382">
    <property type="entry name" value="AAA"/>
    <property type="match status" value="1"/>
</dbReference>
<reference evidence="10" key="1">
    <citation type="submission" date="2018-05" db="EMBL/GenBank/DDBJ databases">
        <authorList>
            <person name="Lanie J.A."/>
            <person name="Ng W.-L."/>
            <person name="Kazmierczak K.M."/>
            <person name="Andrzejewski T.M."/>
            <person name="Davidsen T.M."/>
            <person name="Wayne K.J."/>
            <person name="Tettelin H."/>
            <person name="Glass J.I."/>
            <person name="Rusch D."/>
            <person name="Podicherti R."/>
            <person name="Tsui H.-C.T."/>
            <person name="Winkler M.E."/>
        </authorList>
    </citation>
    <scope>NUCLEOTIDE SEQUENCE</scope>
</reference>
<keyword evidence="8" id="KW-0472">Membrane</keyword>
<keyword evidence="7" id="KW-1278">Translocase</keyword>
<dbReference type="Pfam" id="PF00005">
    <property type="entry name" value="ABC_tran"/>
    <property type="match status" value="1"/>
</dbReference>
<accession>A0A381RUZ8</accession>
<keyword evidence="3" id="KW-1003">Cell membrane</keyword>
<protein>
    <recommendedName>
        <fullName evidence="9">ABC transporter domain-containing protein</fullName>
    </recommendedName>
</protein>
<evidence type="ECO:0000256" key="1">
    <source>
        <dbReference type="ARBA" id="ARBA00004202"/>
    </source>
</evidence>
<feature type="non-terminal residue" evidence="10">
    <location>
        <position position="1"/>
    </location>
</feature>
<dbReference type="PROSITE" id="PS00211">
    <property type="entry name" value="ABC_TRANSPORTER_1"/>
    <property type="match status" value="1"/>
</dbReference>
<dbReference type="InterPro" id="IPR013563">
    <property type="entry name" value="Oligopep_ABC_C"/>
</dbReference>
<dbReference type="GO" id="GO:0005886">
    <property type="term" value="C:plasma membrane"/>
    <property type="evidence" value="ECO:0007669"/>
    <property type="project" value="UniProtKB-SubCell"/>
</dbReference>
<keyword evidence="6" id="KW-0067">ATP-binding</keyword>
<dbReference type="InterPro" id="IPR050388">
    <property type="entry name" value="ABC_Ni/Peptide_Import"/>
</dbReference>
<sequence length="327" mass="36066">VDGVNYTLEAGKTIGIIGESGSGKSVSAQAIMRIVPKPGKITKGRILLIQTQQEMMNLYKMTSLPLPGKDLTIDLASINPHGDLIRAIRGKVISMIFQEPMTSLSPVHTVGNQIMEAIILHRPSEKKQAREITLDMLDRVQISNPSQTIDEYPYQLSGGMRQRAMIAMALSCNPSLLIADEPTTALDVTVQAQIIDLIKELQQQYGMAIQYITHDLGVIAEITENVAVMYLGRIVESGTTKQVLKTPLHPYTKGLLNSMPRLGNMKKKKLKAIPGNVPIPINFPKKCGFNDRCSEAIKGKCEKNIPALVEIEKGHKTRCFLHSNEMD</sequence>
<evidence type="ECO:0000256" key="3">
    <source>
        <dbReference type="ARBA" id="ARBA00022475"/>
    </source>
</evidence>
<name>A0A381RUZ8_9ZZZZ</name>
<keyword evidence="5" id="KW-0547">Nucleotide-binding</keyword>
<evidence type="ECO:0000256" key="2">
    <source>
        <dbReference type="ARBA" id="ARBA00022448"/>
    </source>
</evidence>
<dbReference type="Gene3D" id="3.40.50.300">
    <property type="entry name" value="P-loop containing nucleotide triphosphate hydrolases"/>
    <property type="match status" value="1"/>
</dbReference>
<evidence type="ECO:0000256" key="7">
    <source>
        <dbReference type="ARBA" id="ARBA00022967"/>
    </source>
</evidence>
<proteinExistence type="predicted"/>
<dbReference type="InterPro" id="IPR017871">
    <property type="entry name" value="ABC_transporter-like_CS"/>
</dbReference>
<dbReference type="EMBL" id="UINC01002346">
    <property type="protein sequence ID" value="SUZ95692.1"/>
    <property type="molecule type" value="Genomic_DNA"/>
</dbReference>
<feature type="domain" description="ABC transporter" evidence="9">
    <location>
        <begin position="1"/>
        <end position="256"/>
    </location>
</feature>
<evidence type="ECO:0000256" key="6">
    <source>
        <dbReference type="ARBA" id="ARBA00022840"/>
    </source>
</evidence>
<comment type="subcellular location">
    <subcellularLocation>
        <location evidence="1">Cell membrane</location>
        <topology evidence="1">Peripheral membrane protein</topology>
    </subcellularLocation>
</comment>
<keyword evidence="4" id="KW-0997">Cell inner membrane</keyword>
<dbReference type="GO" id="GO:0005524">
    <property type="term" value="F:ATP binding"/>
    <property type="evidence" value="ECO:0007669"/>
    <property type="project" value="UniProtKB-KW"/>
</dbReference>
<evidence type="ECO:0000313" key="10">
    <source>
        <dbReference type="EMBL" id="SUZ95692.1"/>
    </source>
</evidence>
<dbReference type="CDD" id="cd03257">
    <property type="entry name" value="ABC_NikE_OppD_transporters"/>
    <property type="match status" value="1"/>
</dbReference>
<dbReference type="InterPro" id="IPR003439">
    <property type="entry name" value="ABC_transporter-like_ATP-bd"/>
</dbReference>
<organism evidence="10">
    <name type="scientific">marine metagenome</name>
    <dbReference type="NCBI Taxonomy" id="408172"/>
    <lineage>
        <taxon>unclassified sequences</taxon>
        <taxon>metagenomes</taxon>
        <taxon>ecological metagenomes</taxon>
    </lineage>
</organism>
<evidence type="ECO:0000256" key="8">
    <source>
        <dbReference type="ARBA" id="ARBA00023136"/>
    </source>
</evidence>
<dbReference type="PANTHER" id="PTHR43297">
    <property type="entry name" value="OLIGOPEPTIDE TRANSPORT ATP-BINDING PROTEIN APPD"/>
    <property type="match status" value="1"/>
</dbReference>
<dbReference type="Pfam" id="PF08352">
    <property type="entry name" value="oligo_HPY"/>
    <property type="match status" value="1"/>
</dbReference>
<dbReference type="GO" id="GO:0015833">
    <property type="term" value="P:peptide transport"/>
    <property type="evidence" value="ECO:0007669"/>
    <property type="project" value="InterPro"/>
</dbReference>
<dbReference type="InterPro" id="IPR027417">
    <property type="entry name" value="P-loop_NTPase"/>
</dbReference>
<dbReference type="AlphaFoldDB" id="A0A381RUZ8"/>
<keyword evidence="2" id="KW-0813">Transport</keyword>
<dbReference type="SUPFAM" id="SSF52540">
    <property type="entry name" value="P-loop containing nucleoside triphosphate hydrolases"/>
    <property type="match status" value="1"/>
</dbReference>
<dbReference type="PROSITE" id="PS50893">
    <property type="entry name" value="ABC_TRANSPORTER_2"/>
    <property type="match status" value="1"/>
</dbReference>
<dbReference type="GO" id="GO:0016887">
    <property type="term" value="F:ATP hydrolysis activity"/>
    <property type="evidence" value="ECO:0007669"/>
    <property type="project" value="InterPro"/>
</dbReference>
<evidence type="ECO:0000256" key="4">
    <source>
        <dbReference type="ARBA" id="ARBA00022519"/>
    </source>
</evidence>